<feature type="compositionally biased region" description="Polar residues" evidence="9">
    <location>
        <begin position="475"/>
        <end position="500"/>
    </location>
</feature>
<protein>
    <recommendedName>
        <fullName evidence="3">AT-rich interactive domain-containing protein 5B</fullName>
    </recommendedName>
</protein>
<evidence type="ECO:0000256" key="1">
    <source>
        <dbReference type="ARBA" id="ARBA00004123"/>
    </source>
</evidence>
<dbReference type="Gene3D" id="2.30.30.490">
    <property type="match status" value="1"/>
</dbReference>
<dbReference type="InterPro" id="IPR043151">
    <property type="entry name" value="BAH_sf"/>
</dbReference>
<dbReference type="OrthoDB" id="1938591at2759"/>
<gene>
    <name evidence="11" type="primary">LOC108932783</name>
</gene>
<keyword evidence="6" id="KW-0010">Activator</keyword>
<feature type="compositionally biased region" description="Basic and acidic residues" evidence="9">
    <location>
        <begin position="420"/>
        <end position="429"/>
    </location>
</feature>
<feature type="region of interest" description="Disordered" evidence="9">
    <location>
        <begin position="686"/>
        <end position="780"/>
    </location>
</feature>
<dbReference type="AlphaFoldDB" id="A0A8C9R8X6"/>
<evidence type="ECO:0000256" key="6">
    <source>
        <dbReference type="ARBA" id="ARBA00023159"/>
    </source>
</evidence>
<feature type="compositionally biased region" description="Basic and acidic residues" evidence="9">
    <location>
        <begin position="459"/>
        <end position="473"/>
    </location>
</feature>
<dbReference type="GO" id="GO:0000976">
    <property type="term" value="F:transcription cis-regulatory region binding"/>
    <property type="evidence" value="ECO:0007669"/>
    <property type="project" value="TreeGrafter"/>
</dbReference>
<keyword evidence="7" id="KW-0804">Transcription</keyword>
<sequence length="1175" mass="130577">MEPNSLKWVGSPCGLHGSYIFYKAFKLHLDGKPRILSLGDFFLVRCKPEDPICIAELQLLWEDKASKQLLSSSKLYFLPEDTPQGRTVSHGEHEIIAASEKVIVKLEDLVKWAVSDFTRWECGLRAVPLKLSVVKELGQNGQREALHKYRESMLNSGLNFKDVLKEKAELGDDDDRRRVLVLSYPQYCRYRSIIARLRERPSSLLTDQVVLALGGIATLDSKTQILYCRETFEHATLIENESVCDKLAPNLKGRPRKKKPSVSQRRDSQGQCAGKETVKEASKEASGTEGKASVKVKTELKTAVAKPKSSSGKKASTDERSDDTAPGEECRADEQAFLVSLYKYMKERKTPIERIPYLGFKQINLWTMFQAAQKLGGYELITARRQWKNVYDELGGNPGSTSAATCTRRHYERLILPYERHIKGEEDKPLPQVKPRKQESSVQQGGSGGKAKAITPKRTKGEQQPKPKNDLDASVKSQDPLQVSANKEQSPEVQKPQQHSLLHDEKSGDDEEELQLMVKEETFSSDVPNGKPLFHTLPSENGPSKYVLREDLPKHPDEPKHELLEKLSPKLQEKSNKLCQASVHSLHQSHVQEQWHTSLTVYNSHPGSSVNKETSNHVGMVLPTLKQKPFQSAPASEMVANKGELPSKEESCFSYAPLLYPRSNPGIMSPLAKKKLLSQVSGTALPSNYSLGPPPPLVSKKCMNKSPEDESPVQDSQIPTTPETGLINRPSVIQHAHSFKSRGAEERRSSTESLKADLCGTSEPFKYSPSQPHPQPSPTREPYLLNTDGHHCMENTGERKTLYPSQGPNFMGDFYSSPNLNSIYRQTEHHLSKEPLTKYLNRELLFSRDCESTQSFPANKNPDNVVLSYGSSSENEKMTLEDQPTDLSLPKSTPHKPASSKGYSIMHQDMKSPPLFQVGSSQASNLEYHPKACRVPPMTIATQNKVMDTPLRAPGKLQNSQGEDIVGPKMEDVARPILSSKCSPQNVGAARPLKRKLEELENGITEKKIRAVTPMHSNKDTTAGKSKTPDPECGGLKPSDSVHAVHVNSYVESHKFPLHSPIFPGLYPGTFLSQVQDMCDSLGSRLPSGYSHPLQYLKNQAVVSPLVPPFTIHSLMMQRQLLASAGSPPHLYRHPVGASYGEILHHSLYPLSALSSQPAFSPPQLSSVHPSTKLS</sequence>
<dbReference type="FunFam" id="1.10.150.60:FF:000004">
    <property type="entry name" value="AT-rich interactive domain-containing protein 5B"/>
    <property type="match status" value="1"/>
</dbReference>
<keyword evidence="8" id="KW-0539">Nucleus</keyword>
<dbReference type="CDD" id="cd16885">
    <property type="entry name" value="ARID_ARID5B"/>
    <property type="match status" value="1"/>
</dbReference>
<comment type="similarity">
    <text evidence="2">Belongs to the ARID5B family.</text>
</comment>
<dbReference type="Proteomes" id="UP000694397">
    <property type="component" value="Chromosome 4"/>
</dbReference>
<dbReference type="Gene3D" id="1.10.150.60">
    <property type="entry name" value="ARID DNA-binding domain"/>
    <property type="match status" value="1"/>
</dbReference>
<reference evidence="11" key="3">
    <citation type="submission" date="2025-09" db="UniProtKB">
        <authorList>
            <consortium name="Ensembl"/>
        </authorList>
    </citation>
    <scope>IDENTIFICATION</scope>
</reference>
<dbReference type="Ensembl" id="ENSSFOT00015013716.2">
    <property type="protein sequence ID" value="ENSSFOP00015013549.1"/>
    <property type="gene ID" value="ENSSFOG00015008744.2"/>
</dbReference>
<dbReference type="KEGG" id="sfm:108932783"/>
<evidence type="ECO:0000256" key="9">
    <source>
        <dbReference type="SAM" id="MobiDB-lite"/>
    </source>
</evidence>
<dbReference type="GeneID" id="108932783"/>
<dbReference type="InterPro" id="IPR001606">
    <property type="entry name" value="ARID_dom"/>
</dbReference>
<feature type="region of interest" description="Disordered" evidence="9">
    <location>
        <begin position="873"/>
        <end position="906"/>
    </location>
</feature>
<keyword evidence="4" id="KW-0805">Transcription regulation</keyword>
<dbReference type="PROSITE" id="PS51011">
    <property type="entry name" value="ARID"/>
    <property type="match status" value="1"/>
</dbReference>
<dbReference type="Pfam" id="PF01388">
    <property type="entry name" value="ARID"/>
    <property type="match status" value="1"/>
</dbReference>
<dbReference type="InterPro" id="IPR030408">
    <property type="entry name" value="ARID5B_ARID/BRIGHT_DNA-bd"/>
</dbReference>
<proteinExistence type="inferred from homology"/>
<comment type="subcellular location">
    <subcellularLocation>
        <location evidence="1">Nucleus</location>
    </subcellularLocation>
</comment>
<accession>A0A8C9R8X6</accession>
<dbReference type="SMART" id="SM00501">
    <property type="entry name" value="BRIGHT"/>
    <property type="match status" value="1"/>
</dbReference>
<feature type="compositionally biased region" description="Low complexity" evidence="9">
    <location>
        <begin position="303"/>
        <end position="314"/>
    </location>
</feature>
<feature type="region of interest" description="Disordered" evidence="9">
    <location>
        <begin position="420"/>
        <end position="560"/>
    </location>
</feature>
<evidence type="ECO:0000256" key="2">
    <source>
        <dbReference type="ARBA" id="ARBA00010608"/>
    </source>
</evidence>
<reference evidence="11" key="2">
    <citation type="submission" date="2025-08" db="UniProtKB">
        <authorList>
            <consortium name="Ensembl"/>
        </authorList>
    </citation>
    <scope>IDENTIFICATION</scope>
</reference>
<name>A0A8C9R8X6_SCLFO</name>
<dbReference type="SUPFAM" id="SSF46774">
    <property type="entry name" value="ARID-like"/>
    <property type="match status" value="1"/>
</dbReference>
<evidence type="ECO:0000256" key="5">
    <source>
        <dbReference type="ARBA" id="ARBA00023125"/>
    </source>
</evidence>
<dbReference type="GO" id="GO:0005634">
    <property type="term" value="C:nucleus"/>
    <property type="evidence" value="ECO:0007669"/>
    <property type="project" value="UniProtKB-SubCell"/>
</dbReference>
<dbReference type="RefSeq" id="XP_018604874.1">
    <property type="nucleotide sequence ID" value="XM_018749358.2"/>
</dbReference>
<organism evidence="11 12">
    <name type="scientific">Scleropages formosus</name>
    <name type="common">Asian bonytongue</name>
    <name type="synonym">Osteoglossum formosum</name>
    <dbReference type="NCBI Taxonomy" id="113540"/>
    <lineage>
        <taxon>Eukaryota</taxon>
        <taxon>Metazoa</taxon>
        <taxon>Chordata</taxon>
        <taxon>Craniata</taxon>
        <taxon>Vertebrata</taxon>
        <taxon>Euteleostomi</taxon>
        <taxon>Actinopterygii</taxon>
        <taxon>Neopterygii</taxon>
        <taxon>Teleostei</taxon>
        <taxon>Osteoglossocephala</taxon>
        <taxon>Osteoglossomorpha</taxon>
        <taxon>Osteoglossiformes</taxon>
        <taxon>Osteoglossidae</taxon>
        <taxon>Scleropages</taxon>
    </lineage>
</organism>
<evidence type="ECO:0000313" key="11">
    <source>
        <dbReference type="Ensembl" id="ENSSFOP00015013549.1"/>
    </source>
</evidence>
<feature type="region of interest" description="Disordered" evidence="9">
    <location>
        <begin position="248"/>
        <end position="329"/>
    </location>
</feature>
<feature type="region of interest" description="Disordered" evidence="9">
    <location>
        <begin position="1016"/>
        <end position="1036"/>
    </location>
</feature>
<evidence type="ECO:0000259" key="10">
    <source>
        <dbReference type="PROSITE" id="PS51011"/>
    </source>
</evidence>
<evidence type="ECO:0000256" key="3">
    <source>
        <dbReference type="ARBA" id="ARBA00013841"/>
    </source>
</evidence>
<feature type="compositionally biased region" description="Basic and acidic residues" evidence="9">
    <location>
        <begin position="315"/>
        <end position="329"/>
    </location>
</feature>
<dbReference type="InterPro" id="IPR036431">
    <property type="entry name" value="ARID_dom_sf"/>
</dbReference>
<dbReference type="GO" id="GO:0006357">
    <property type="term" value="P:regulation of transcription by RNA polymerase II"/>
    <property type="evidence" value="ECO:0007669"/>
    <property type="project" value="TreeGrafter"/>
</dbReference>
<dbReference type="SMART" id="SM01014">
    <property type="entry name" value="ARID"/>
    <property type="match status" value="1"/>
</dbReference>
<evidence type="ECO:0000256" key="7">
    <source>
        <dbReference type="ARBA" id="ARBA00023163"/>
    </source>
</evidence>
<evidence type="ECO:0000256" key="4">
    <source>
        <dbReference type="ARBA" id="ARBA00023015"/>
    </source>
</evidence>
<feature type="domain" description="ARID" evidence="10">
    <location>
        <begin position="331"/>
        <end position="423"/>
    </location>
</feature>
<dbReference type="PANTHER" id="PTHR13964:SF37">
    <property type="entry name" value="AT-RICH INTERACTIVE DOMAIN-CONTAINING PROTEIN 5B"/>
    <property type="match status" value="1"/>
</dbReference>
<dbReference type="InterPro" id="IPR051232">
    <property type="entry name" value="ARID/SWI1_ChromRemod"/>
</dbReference>
<dbReference type="PANTHER" id="PTHR13964">
    <property type="entry name" value="RBP-RELATED"/>
    <property type="match status" value="1"/>
</dbReference>
<keyword evidence="5" id="KW-0238">DNA-binding</keyword>
<feature type="compositionally biased region" description="Polar residues" evidence="9">
    <location>
        <begin position="713"/>
        <end position="723"/>
    </location>
</feature>
<evidence type="ECO:0000256" key="8">
    <source>
        <dbReference type="ARBA" id="ARBA00023242"/>
    </source>
</evidence>
<dbReference type="GeneTree" id="ENSGT00940000163584"/>
<keyword evidence="12" id="KW-1185">Reference proteome</keyword>
<evidence type="ECO:0000313" key="12">
    <source>
        <dbReference type="Proteomes" id="UP000694397"/>
    </source>
</evidence>
<reference evidence="11 12" key="1">
    <citation type="submission" date="2019-04" db="EMBL/GenBank/DDBJ databases">
        <authorList>
            <consortium name="Wellcome Sanger Institute Data Sharing"/>
        </authorList>
    </citation>
    <scope>NUCLEOTIDE SEQUENCE [LARGE SCALE GENOMIC DNA]</scope>
</reference>
<feature type="compositionally biased region" description="Basic and acidic residues" evidence="9">
    <location>
        <begin position="547"/>
        <end position="560"/>
    </location>
</feature>